<dbReference type="InterPro" id="IPR039425">
    <property type="entry name" value="RNA_pol_sigma-70-like"/>
</dbReference>
<dbReference type="RefSeq" id="WP_232595240.1">
    <property type="nucleotide sequence ID" value="NZ_BSPD01000001.1"/>
</dbReference>
<dbReference type="SUPFAM" id="SSF88946">
    <property type="entry name" value="Sigma2 domain of RNA polymerase sigma factors"/>
    <property type="match status" value="1"/>
</dbReference>
<dbReference type="InterPro" id="IPR013324">
    <property type="entry name" value="RNA_pol_sigma_r3/r4-like"/>
</dbReference>
<dbReference type="PANTHER" id="PTHR43133">
    <property type="entry name" value="RNA POLYMERASE ECF-TYPE SIGMA FACTO"/>
    <property type="match status" value="1"/>
</dbReference>
<organism evidence="7 8">
    <name type="scientific">Marinibactrum halimedae</name>
    <dbReference type="NCBI Taxonomy" id="1444977"/>
    <lineage>
        <taxon>Bacteria</taxon>
        <taxon>Pseudomonadati</taxon>
        <taxon>Pseudomonadota</taxon>
        <taxon>Gammaproteobacteria</taxon>
        <taxon>Cellvibrionales</taxon>
        <taxon>Cellvibrionaceae</taxon>
        <taxon>Marinibactrum</taxon>
    </lineage>
</organism>
<dbReference type="InterPro" id="IPR036388">
    <property type="entry name" value="WH-like_DNA-bd_sf"/>
</dbReference>
<dbReference type="InterPro" id="IPR013325">
    <property type="entry name" value="RNA_pol_sigma_r2"/>
</dbReference>
<dbReference type="InterPro" id="IPR014284">
    <property type="entry name" value="RNA_pol_sigma-70_dom"/>
</dbReference>
<feature type="domain" description="RNA polymerase sigma-70 region 2" evidence="5">
    <location>
        <begin position="25"/>
        <end position="93"/>
    </location>
</feature>
<keyword evidence="8" id="KW-1185">Reference proteome</keyword>
<evidence type="ECO:0000313" key="7">
    <source>
        <dbReference type="EMBL" id="GLS24300.1"/>
    </source>
</evidence>
<dbReference type="GO" id="GO:0016987">
    <property type="term" value="F:sigma factor activity"/>
    <property type="evidence" value="ECO:0007669"/>
    <property type="project" value="UniProtKB-KW"/>
</dbReference>
<name>A0AA37T052_9GAMM</name>
<dbReference type="GO" id="GO:0006352">
    <property type="term" value="P:DNA-templated transcription initiation"/>
    <property type="evidence" value="ECO:0007669"/>
    <property type="project" value="InterPro"/>
</dbReference>
<protein>
    <submittedName>
        <fullName evidence="7">RNA polymerase sigma factor</fullName>
    </submittedName>
</protein>
<dbReference type="InterPro" id="IPR007627">
    <property type="entry name" value="RNA_pol_sigma70_r2"/>
</dbReference>
<reference evidence="7 8" key="1">
    <citation type="journal article" date="2014" name="Int. J. Syst. Evol. Microbiol.">
        <title>Complete genome sequence of Corynebacterium casei LMG S-19264T (=DSM 44701T), isolated from a smear-ripened cheese.</title>
        <authorList>
            <consortium name="US DOE Joint Genome Institute (JGI-PGF)"/>
            <person name="Walter F."/>
            <person name="Albersmeier A."/>
            <person name="Kalinowski J."/>
            <person name="Ruckert C."/>
        </authorList>
    </citation>
    <scope>NUCLEOTIDE SEQUENCE [LARGE SCALE GENOMIC DNA]</scope>
    <source>
        <strain evidence="7 8">NBRC 110095</strain>
    </source>
</reference>
<dbReference type="EMBL" id="BSPD01000001">
    <property type="protein sequence ID" value="GLS24300.1"/>
    <property type="molecule type" value="Genomic_DNA"/>
</dbReference>
<evidence type="ECO:0000259" key="6">
    <source>
        <dbReference type="Pfam" id="PF08281"/>
    </source>
</evidence>
<evidence type="ECO:0000259" key="5">
    <source>
        <dbReference type="Pfam" id="PF04542"/>
    </source>
</evidence>
<dbReference type="GO" id="GO:0003677">
    <property type="term" value="F:DNA binding"/>
    <property type="evidence" value="ECO:0007669"/>
    <property type="project" value="InterPro"/>
</dbReference>
<comment type="similarity">
    <text evidence="1">Belongs to the sigma-70 factor family. ECF subfamily.</text>
</comment>
<comment type="caution">
    <text evidence="7">The sequence shown here is derived from an EMBL/GenBank/DDBJ whole genome shotgun (WGS) entry which is preliminary data.</text>
</comment>
<dbReference type="NCBIfam" id="TIGR02937">
    <property type="entry name" value="sigma70-ECF"/>
    <property type="match status" value="1"/>
</dbReference>
<dbReference type="SUPFAM" id="SSF88659">
    <property type="entry name" value="Sigma3 and sigma4 domains of RNA polymerase sigma factors"/>
    <property type="match status" value="1"/>
</dbReference>
<keyword evidence="4" id="KW-0804">Transcription</keyword>
<sequence>MDANDELVDLIARCTLRDQHSLKLLYDKVGGYLNAVIFKILKSDELSNEVLQEAFIQIWENASTYRPHKAKALTWMTSIARYRALDRLSVEKRHAKYLQENDEENDVLESAEGSHTDTPDFSLYASQLNHQIEQCLSKLSEKVQQSVKLAYLEGFSREEIAEKHNTNTNTVKSWLRRGSERLKTCLEGKIEMNR</sequence>
<dbReference type="AlphaFoldDB" id="A0AA37T052"/>
<evidence type="ECO:0000256" key="2">
    <source>
        <dbReference type="ARBA" id="ARBA00023015"/>
    </source>
</evidence>
<evidence type="ECO:0000256" key="4">
    <source>
        <dbReference type="ARBA" id="ARBA00023163"/>
    </source>
</evidence>
<dbReference type="Proteomes" id="UP001156870">
    <property type="component" value="Unassembled WGS sequence"/>
</dbReference>
<dbReference type="Pfam" id="PF08281">
    <property type="entry name" value="Sigma70_r4_2"/>
    <property type="match status" value="1"/>
</dbReference>
<dbReference type="PANTHER" id="PTHR43133:SF62">
    <property type="entry name" value="RNA POLYMERASE SIGMA FACTOR SIGZ"/>
    <property type="match status" value="1"/>
</dbReference>
<dbReference type="Gene3D" id="1.10.1740.10">
    <property type="match status" value="1"/>
</dbReference>
<feature type="domain" description="RNA polymerase sigma factor 70 region 4 type 2" evidence="6">
    <location>
        <begin position="131"/>
        <end position="182"/>
    </location>
</feature>
<evidence type="ECO:0000256" key="1">
    <source>
        <dbReference type="ARBA" id="ARBA00010641"/>
    </source>
</evidence>
<keyword evidence="3" id="KW-0731">Sigma factor</keyword>
<dbReference type="InterPro" id="IPR013249">
    <property type="entry name" value="RNA_pol_sigma70_r4_t2"/>
</dbReference>
<dbReference type="Pfam" id="PF04542">
    <property type="entry name" value="Sigma70_r2"/>
    <property type="match status" value="1"/>
</dbReference>
<proteinExistence type="inferred from homology"/>
<keyword evidence="2" id="KW-0805">Transcription regulation</keyword>
<evidence type="ECO:0000313" key="8">
    <source>
        <dbReference type="Proteomes" id="UP001156870"/>
    </source>
</evidence>
<accession>A0AA37T052</accession>
<dbReference type="Gene3D" id="1.10.10.10">
    <property type="entry name" value="Winged helix-like DNA-binding domain superfamily/Winged helix DNA-binding domain"/>
    <property type="match status" value="1"/>
</dbReference>
<dbReference type="CDD" id="cd06171">
    <property type="entry name" value="Sigma70_r4"/>
    <property type="match status" value="1"/>
</dbReference>
<gene>
    <name evidence="7" type="ORF">GCM10007877_00110</name>
</gene>
<evidence type="ECO:0000256" key="3">
    <source>
        <dbReference type="ARBA" id="ARBA00023082"/>
    </source>
</evidence>